<evidence type="ECO:0000256" key="6">
    <source>
        <dbReference type="ARBA" id="ARBA00023274"/>
    </source>
</evidence>
<reference evidence="9 10" key="1">
    <citation type="submission" date="2014-01" db="EMBL/GenBank/DDBJ databases">
        <title>Development of a Comparative Genomic Fingerprinting Assay for High Resolution Genotyping of Arcobacter butzleri.</title>
        <authorList>
            <person name="Webb A.L."/>
            <person name="Inglis G.D."/>
            <person name="Kruczkiewicz P."/>
            <person name="Selinger L.B."/>
            <person name="Taboada E.N."/>
        </authorList>
    </citation>
    <scope>NUCLEOTIDE SEQUENCE [LARGE SCALE GENOMIC DNA]</scope>
    <source>
        <strain evidence="9 10">L348</strain>
    </source>
</reference>
<accession>A0A0G9JVA1</accession>
<proteinExistence type="inferred from homology"/>
<keyword evidence="5 8" id="KW-0689">Ribosomal protein</keyword>
<dbReference type="Gene3D" id="1.20.58.110">
    <property type="entry name" value="Ribosomal protein S20"/>
    <property type="match status" value="1"/>
</dbReference>
<dbReference type="GO" id="GO:0003735">
    <property type="term" value="F:structural constituent of ribosome"/>
    <property type="evidence" value="ECO:0007669"/>
    <property type="project" value="InterPro"/>
</dbReference>
<keyword evidence="6 8" id="KW-0687">Ribonucleoprotein</keyword>
<gene>
    <name evidence="8" type="primary">rpsT</name>
    <name evidence="9" type="ORF">AA20_13330</name>
</gene>
<keyword evidence="4 8" id="KW-0694">RNA-binding</keyword>
<dbReference type="GeneID" id="24304086"/>
<dbReference type="GO" id="GO:0015935">
    <property type="term" value="C:small ribosomal subunit"/>
    <property type="evidence" value="ECO:0007669"/>
    <property type="project" value="TreeGrafter"/>
</dbReference>
<evidence type="ECO:0000256" key="4">
    <source>
        <dbReference type="ARBA" id="ARBA00022884"/>
    </source>
</evidence>
<dbReference type="AlphaFoldDB" id="A0A0G9JVA1"/>
<evidence type="ECO:0000256" key="2">
    <source>
        <dbReference type="ARBA" id="ARBA00007634"/>
    </source>
</evidence>
<dbReference type="GO" id="GO:0005829">
    <property type="term" value="C:cytosol"/>
    <property type="evidence" value="ECO:0007669"/>
    <property type="project" value="TreeGrafter"/>
</dbReference>
<dbReference type="PATRIC" id="fig|1447256.3.peg.2616"/>
<dbReference type="SUPFAM" id="SSF46992">
    <property type="entry name" value="Ribosomal protein S20"/>
    <property type="match status" value="1"/>
</dbReference>
<dbReference type="RefSeq" id="WP_004510127.1">
    <property type="nucleotide sequence ID" value="NZ_JAIQ01000175.1"/>
</dbReference>
<evidence type="ECO:0000313" key="10">
    <source>
        <dbReference type="Proteomes" id="UP000035514"/>
    </source>
</evidence>
<name>A0A0G9JVA1_9BACT</name>
<dbReference type="Pfam" id="PF01649">
    <property type="entry name" value="Ribosomal_S20p"/>
    <property type="match status" value="1"/>
</dbReference>
<dbReference type="EMBL" id="JAIQ01000175">
    <property type="protein sequence ID" value="KLD95882.1"/>
    <property type="molecule type" value="Genomic_DNA"/>
</dbReference>
<evidence type="ECO:0000256" key="3">
    <source>
        <dbReference type="ARBA" id="ARBA00022730"/>
    </source>
</evidence>
<keyword evidence="3 8" id="KW-0699">rRNA-binding</keyword>
<comment type="similarity">
    <text evidence="2 8">Belongs to the bacterial ribosomal protein bS20 family.</text>
</comment>
<dbReference type="GO" id="GO:0006412">
    <property type="term" value="P:translation"/>
    <property type="evidence" value="ECO:0007669"/>
    <property type="project" value="UniProtKB-UniRule"/>
</dbReference>
<evidence type="ECO:0000256" key="5">
    <source>
        <dbReference type="ARBA" id="ARBA00022980"/>
    </source>
</evidence>
<dbReference type="SMR" id="A0A0G9JVA1"/>
<dbReference type="HAMAP" id="MF_00500">
    <property type="entry name" value="Ribosomal_bS20"/>
    <property type="match status" value="1"/>
</dbReference>
<dbReference type="InterPro" id="IPR036510">
    <property type="entry name" value="Ribosomal_bS20_sf"/>
</dbReference>
<organism evidence="9 10">
    <name type="scientific">Aliarcobacter butzleri L348</name>
    <dbReference type="NCBI Taxonomy" id="1447256"/>
    <lineage>
        <taxon>Bacteria</taxon>
        <taxon>Pseudomonadati</taxon>
        <taxon>Campylobacterota</taxon>
        <taxon>Epsilonproteobacteria</taxon>
        <taxon>Campylobacterales</taxon>
        <taxon>Arcobacteraceae</taxon>
        <taxon>Aliarcobacter</taxon>
    </lineage>
</organism>
<protein>
    <recommendedName>
        <fullName evidence="7 8">Small ribosomal subunit protein bS20</fullName>
    </recommendedName>
</protein>
<dbReference type="InterPro" id="IPR002583">
    <property type="entry name" value="Ribosomal_bS20"/>
</dbReference>
<dbReference type="NCBIfam" id="TIGR00029">
    <property type="entry name" value="S20"/>
    <property type="match status" value="1"/>
</dbReference>
<dbReference type="Proteomes" id="UP000035514">
    <property type="component" value="Unassembled WGS sequence"/>
</dbReference>
<dbReference type="PANTHER" id="PTHR33398">
    <property type="entry name" value="30S RIBOSOMAL PROTEIN S20"/>
    <property type="match status" value="1"/>
</dbReference>
<sequence length="86" mass="9772">MANHKSCEKRARQTVVKTERNRFYKTRIKNVTKSVLSAVELADKEKAVEAMKAANQYFHHCVSKGILKKGTASRKVSRLQLKVNAI</sequence>
<comment type="function">
    <text evidence="1 8">Binds directly to 16S ribosomal RNA.</text>
</comment>
<dbReference type="GO" id="GO:0070181">
    <property type="term" value="F:small ribosomal subunit rRNA binding"/>
    <property type="evidence" value="ECO:0007669"/>
    <property type="project" value="TreeGrafter"/>
</dbReference>
<evidence type="ECO:0000256" key="7">
    <source>
        <dbReference type="ARBA" id="ARBA00035136"/>
    </source>
</evidence>
<dbReference type="PANTHER" id="PTHR33398:SF1">
    <property type="entry name" value="SMALL RIBOSOMAL SUBUNIT PROTEIN BS20C"/>
    <property type="match status" value="1"/>
</dbReference>
<comment type="caution">
    <text evidence="9">The sequence shown here is derived from an EMBL/GenBank/DDBJ whole genome shotgun (WGS) entry which is preliminary data.</text>
</comment>
<evidence type="ECO:0000256" key="8">
    <source>
        <dbReference type="HAMAP-Rule" id="MF_00500"/>
    </source>
</evidence>
<evidence type="ECO:0000313" key="9">
    <source>
        <dbReference type="EMBL" id="KLD95882.1"/>
    </source>
</evidence>
<evidence type="ECO:0000256" key="1">
    <source>
        <dbReference type="ARBA" id="ARBA00003134"/>
    </source>
</evidence>